<feature type="binding site" evidence="3">
    <location>
        <position position="130"/>
    </location>
    <ligand>
        <name>Fe cation</name>
        <dbReference type="ChEBI" id="CHEBI:24875"/>
    </ligand>
</feature>
<dbReference type="PANTHER" id="PTHR10458:SF22">
    <property type="entry name" value="PEPTIDE DEFORMYLASE"/>
    <property type="match status" value="1"/>
</dbReference>
<dbReference type="InterPro" id="IPR036821">
    <property type="entry name" value="Peptide_deformylase_sf"/>
</dbReference>
<evidence type="ECO:0000256" key="1">
    <source>
        <dbReference type="ARBA" id="ARBA00010759"/>
    </source>
</evidence>
<feature type="binding site" evidence="3">
    <location>
        <position position="134"/>
    </location>
    <ligand>
        <name>Fe cation</name>
        <dbReference type="ChEBI" id="CHEBI:24875"/>
    </ligand>
</feature>
<keyword evidence="5" id="KW-1185">Reference proteome</keyword>
<dbReference type="GO" id="GO:0046872">
    <property type="term" value="F:metal ion binding"/>
    <property type="evidence" value="ECO:0007669"/>
    <property type="project" value="UniProtKB-KW"/>
</dbReference>
<dbReference type="EC" id="3.5.1.88" evidence="3"/>
<comment type="caution">
    <text evidence="4">The sequence shown here is derived from an EMBL/GenBank/DDBJ whole genome shotgun (WGS) entry which is preliminary data.</text>
</comment>
<gene>
    <name evidence="3 4" type="primary">def</name>
    <name evidence="4" type="ORF">H8711_11430</name>
</gene>
<proteinExistence type="inferred from homology"/>
<accession>A0A926E1Q3</accession>
<dbReference type="CDD" id="cd00487">
    <property type="entry name" value="Pep_deformylase"/>
    <property type="match status" value="1"/>
</dbReference>
<dbReference type="NCBIfam" id="NF001159">
    <property type="entry name" value="PRK00150.1-3"/>
    <property type="match status" value="1"/>
</dbReference>
<dbReference type="PANTHER" id="PTHR10458">
    <property type="entry name" value="PEPTIDE DEFORMYLASE"/>
    <property type="match status" value="1"/>
</dbReference>
<comment type="function">
    <text evidence="3">Removes the formyl group from the N-terminal Met of newly synthesized proteins. Requires at least a dipeptide for an efficient rate of reaction. N-terminal L-methionine is a prerequisite for activity but the enzyme has broad specificity at other positions.</text>
</comment>
<evidence type="ECO:0000256" key="2">
    <source>
        <dbReference type="ARBA" id="ARBA00023004"/>
    </source>
</evidence>
<dbReference type="Proteomes" id="UP000653127">
    <property type="component" value="Unassembled WGS sequence"/>
</dbReference>
<keyword evidence="2 3" id="KW-0408">Iron</keyword>
<dbReference type="InterPro" id="IPR023635">
    <property type="entry name" value="Peptide_deformylase"/>
</dbReference>
<reference evidence="4" key="1">
    <citation type="submission" date="2020-08" db="EMBL/GenBank/DDBJ databases">
        <title>Genome public.</title>
        <authorList>
            <person name="Liu C."/>
            <person name="Sun Q."/>
        </authorList>
    </citation>
    <scope>NUCLEOTIDE SEQUENCE</scope>
    <source>
        <strain evidence="4">NSJ-31</strain>
    </source>
</reference>
<keyword evidence="3" id="KW-0648">Protein biosynthesis</keyword>
<dbReference type="SUPFAM" id="SSF56420">
    <property type="entry name" value="Peptide deformylase"/>
    <property type="match status" value="1"/>
</dbReference>
<dbReference type="GO" id="GO:0006412">
    <property type="term" value="P:translation"/>
    <property type="evidence" value="ECO:0007669"/>
    <property type="project" value="UniProtKB-UniRule"/>
</dbReference>
<name>A0A926E1Q3_9FIRM</name>
<dbReference type="EMBL" id="JACRST010000023">
    <property type="protein sequence ID" value="MBC8547537.1"/>
    <property type="molecule type" value="Genomic_DNA"/>
</dbReference>
<feature type="active site" evidence="3">
    <location>
        <position position="131"/>
    </location>
</feature>
<evidence type="ECO:0000313" key="4">
    <source>
        <dbReference type="EMBL" id="MBC8547537.1"/>
    </source>
</evidence>
<protein>
    <recommendedName>
        <fullName evidence="3">Peptide deformylase</fullName>
        <shortName evidence="3">PDF</shortName>
        <ecNumber evidence="3">3.5.1.88</ecNumber>
    </recommendedName>
    <alternativeName>
        <fullName evidence="3">Polypeptide deformylase</fullName>
    </alternativeName>
</protein>
<dbReference type="Pfam" id="PF01327">
    <property type="entry name" value="Pep_deformylase"/>
    <property type="match status" value="1"/>
</dbReference>
<dbReference type="PRINTS" id="PR01576">
    <property type="entry name" value="PDEFORMYLASE"/>
</dbReference>
<dbReference type="AlphaFoldDB" id="A0A926E1Q3"/>
<keyword evidence="3" id="KW-0479">Metal-binding</keyword>
<comment type="catalytic activity">
    <reaction evidence="3">
        <text>N-terminal N-formyl-L-methionyl-[peptide] + H2O = N-terminal L-methionyl-[peptide] + formate</text>
        <dbReference type="Rhea" id="RHEA:24420"/>
        <dbReference type="Rhea" id="RHEA-COMP:10639"/>
        <dbReference type="Rhea" id="RHEA-COMP:10640"/>
        <dbReference type="ChEBI" id="CHEBI:15377"/>
        <dbReference type="ChEBI" id="CHEBI:15740"/>
        <dbReference type="ChEBI" id="CHEBI:49298"/>
        <dbReference type="ChEBI" id="CHEBI:64731"/>
        <dbReference type="EC" id="3.5.1.88"/>
    </reaction>
</comment>
<keyword evidence="3 4" id="KW-0378">Hydrolase</keyword>
<dbReference type="Gene3D" id="3.90.45.10">
    <property type="entry name" value="Peptide deformylase"/>
    <property type="match status" value="1"/>
</dbReference>
<dbReference type="GO" id="GO:0042586">
    <property type="term" value="F:peptide deformylase activity"/>
    <property type="evidence" value="ECO:0007669"/>
    <property type="project" value="UniProtKB-UniRule"/>
</dbReference>
<evidence type="ECO:0000256" key="3">
    <source>
        <dbReference type="HAMAP-Rule" id="MF_00163"/>
    </source>
</evidence>
<organism evidence="4 5">
    <name type="scientific">Ligaoa zhengdingensis</name>
    <dbReference type="NCBI Taxonomy" id="2763658"/>
    <lineage>
        <taxon>Bacteria</taxon>
        <taxon>Bacillati</taxon>
        <taxon>Bacillota</taxon>
        <taxon>Clostridia</taxon>
        <taxon>Eubacteriales</taxon>
        <taxon>Oscillospiraceae</taxon>
        <taxon>Ligaoa</taxon>
    </lineage>
</organism>
<dbReference type="PIRSF" id="PIRSF004749">
    <property type="entry name" value="Pep_def"/>
    <property type="match status" value="1"/>
</dbReference>
<evidence type="ECO:0000313" key="5">
    <source>
        <dbReference type="Proteomes" id="UP000653127"/>
    </source>
</evidence>
<dbReference type="RefSeq" id="WP_249283576.1">
    <property type="nucleotide sequence ID" value="NZ_JACRST010000023.1"/>
</dbReference>
<dbReference type="HAMAP" id="MF_00163">
    <property type="entry name" value="Pep_deformylase"/>
    <property type="match status" value="1"/>
</dbReference>
<comment type="cofactor">
    <cofactor evidence="3">
        <name>Fe(2+)</name>
        <dbReference type="ChEBI" id="CHEBI:29033"/>
    </cofactor>
    <text evidence="3">Binds 1 Fe(2+) ion.</text>
</comment>
<comment type="similarity">
    <text evidence="1 3">Belongs to the polypeptide deformylase family.</text>
</comment>
<dbReference type="NCBIfam" id="TIGR00079">
    <property type="entry name" value="pept_deformyl"/>
    <property type="match status" value="1"/>
</dbReference>
<sequence>MALRTIVTEGDECLRKQAKTVTNFDEKLWTLLDDMADTMYEANGVGLAAPQVSVLRQVVVIDVGDGLIELVNPEVIAQAGSVEDTEGCLSFPGQWGIVARPEKAAVKAQDRHGKEIVVEGEGLLARALCHEIDHLKGVVFKDLVIRMCTEEELNG</sequence>
<feature type="binding site" evidence="3">
    <location>
        <position position="88"/>
    </location>
    <ligand>
        <name>Fe cation</name>
        <dbReference type="ChEBI" id="CHEBI:24875"/>
    </ligand>
</feature>